<dbReference type="GO" id="GO:0048364">
    <property type="term" value="P:root development"/>
    <property type="evidence" value="ECO:0007669"/>
    <property type="project" value="InterPro"/>
</dbReference>
<evidence type="ECO:0000313" key="1">
    <source>
        <dbReference type="EMBL" id="KAH7289828.1"/>
    </source>
</evidence>
<dbReference type="Pfam" id="PF03087">
    <property type="entry name" value="BPS1"/>
    <property type="match status" value="1"/>
</dbReference>
<protein>
    <submittedName>
        <fullName evidence="1">Uncharacterized protein</fullName>
    </submittedName>
</protein>
<keyword evidence="2" id="KW-1185">Reference proteome</keyword>
<proteinExistence type="predicted"/>
<comment type="caution">
    <text evidence="1">The sequence shown here is derived from an EMBL/GenBank/DDBJ whole genome shotgun (WGS) entry which is preliminary data.</text>
</comment>
<evidence type="ECO:0000313" key="2">
    <source>
        <dbReference type="Proteomes" id="UP000825935"/>
    </source>
</evidence>
<organism evidence="1 2">
    <name type="scientific">Ceratopteris richardii</name>
    <name type="common">Triangle waterfern</name>
    <dbReference type="NCBI Taxonomy" id="49495"/>
    <lineage>
        <taxon>Eukaryota</taxon>
        <taxon>Viridiplantae</taxon>
        <taxon>Streptophyta</taxon>
        <taxon>Embryophyta</taxon>
        <taxon>Tracheophyta</taxon>
        <taxon>Polypodiopsida</taxon>
        <taxon>Polypodiidae</taxon>
        <taxon>Polypodiales</taxon>
        <taxon>Pteridineae</taxon>
        <taxon>Pteridaceae</taxon>
        <taxon>Parkerioideae</taxon>
        <taxon>Ceratopteris</taxon>
    </lineage>
</organism>
<dbReference type="Proteomes" id="UP000825935">
    <property type="component" value="Chromosome 30"/>
</dbReference>
<dbReference type="GO" id="GO:0048367">
    <property type="term" value="P:shoot system development"/>
    <property type="evidence" value="ECO:0007669"/>
    <property type="project" value="InterPro"/>
</dbReference>
<sequence>MVSLSFNFLCSTVFSYLRSTQCGAFHSRVCDESSCTSFSPLELVPTSIIKKLRSVNKSCQCRADLVNLALLCQTTDMVIDMQASAKEALYRLQTAGCAGTSAKMVAHLKETHILTLDVCRFLKDALSTAHLYVKALRLAFKRLESLSLDCEGDIERAKHVLLSARRRMHEATVRNGKGQADLRSRTIRIATKKLRSCCSILQNVNCWPSASEERGSCSSSIASLYGSEIYTIFFLRLLSVFLSSSRCSSGLTCSNSNFIHIHGKTLRSGKPRSDLESLSHSLDQISKKLQVARSSYQARIDVQQLVHSASQVAEENDKCMSKLHHQLDSVSSNLVQLQSILLGL</sequence>
<dbReference type="InterPro" id="IPR004320">
    <property type="entry name" value="BPS1_pln"/>
</dbReference>
<gene>
    <name evidence="1" type="ORF">KP509_30G020200</name>
</gene>
<dbReference type="EMBL" id="CM035435">
    <property type="protein sequence ID" value="KAH7289828.1"/>
    <property type="molecule type" value="Genomic_DNA"/>
</dbReference>
<accession>A0A8T2R278</accession>
<reference evidence="1" key="1">
    <citation type="submission" date="2021-08" db="EMBL/GenBank/DDBJ databases">
        <title>WGS assembly of Ceratopteris richardii.</title>
        <authorList>
            <person name="Marchant D.B."/>
            <person name="Chen G."/>
            <person name="Jenkins J."/>
            <person name="Shu S."/>
            <person name="Leebens-Mack J."/>
            <person name="Grimwood J."/>
            <person name="Schmutz J."/>
            <person name="Soltis P."/>
            <person name="Soltis D."/>
            <person name="Chen Z.-H."/>
        </authorList>
    </citation>
    <scope>NUCLEOTIDE SEQUENCE</scope>
    <source>
        <strain evidence="1">Whitten #5841</strain>
        <tissue evidence="1">Leaf</tissue>
    </source>
</reference>
<name>A0A8T2R278_CERRI</name>
<dbReference type="AlphaFoldDB" id="A0A8T2R278"/>